<reference evidence="2" key="1">
    <citation type="journal article" date="2022" name="Int. J. Mol. Sci.">
        <title>Draft Genome of Tanacetum Coccineum: Genomic Comparison of Closely Related Tanacetum-Family Plants.</title>
        <authorList>
            <person name="Yamashiro T."/>
            <person name="Shiraishi A."/>
            <person name="Nakayama K."/>
            <person name="Satake H."/>
        </authorList>
    </citation>
    <scope>NUCLEOTIDE SEQUENCE</scope>
</reference>
<comment type="caution">
    <text evidence="2">The sequence shown here is derived from an EMBL/GenBank/DDBJ whole genome shotgun (WGS) entry which is preliminary data.</text>
</comment>
<accession>A0ABQ5FXS8</accession>
<protein>
    <submittedName>
        <fullName evidence="2">Uncharacterized protein</fullName>
    </submittedName>
</protein>
<evidence type="ECO:0000313" key="3">
    <source>
        <dbReference type="Proteomes" id="UP001151760"/>
    </source>
</evidence>
<evidence type="ECO:0000256" key="1">
    <source>
        <dbReference type="SAM" id="MobiDB-lite"/>
    </source>
</evidence>
<keyword evidence="3" id="KW-1185">Reference proteome</keyword>
<dbReference type="EMBL" id="BQNB010017831">
    <property type="protein sequence ID" value="GJT67688.1"/>
    <property type="molecule type" value="Genomic_DNA"/>
</dbReference>
<gene>
    <name evidence="2" type="ORF">Tco_1019168</name>
</gene>
<feature type="compositionally biased region" description="Basic and acidic residues" evidence="1">
    <location>
        <begin position="205"/>
        <end position="226"/>
    </location>
</feature>
<evidence type="ECO:0000313" key="2">
    <source>
        <dbReference type="EMBL" id="GJT67688.1"/>
    </source>
</evidence>
<reference evidence="2" key="2">
    <citation type="submission" date="2022-01" db="EMBL/GenBank/DDBJ databases">
        <authorList>
            <person name="Yamashiro T."/>
            <person name="Shiraishi A."/>
            <person name="Satake H."/>
            <person name="Nakayama K."/>
        </authorList>
    </citation>
    <scope>NUCLEOTIDE SEQUENCE</scope>
</reference>
<sequence length="238" mass="27016">MNLDQFSQFRFNSLTKEEGWNRIEEYVQYQDDLWDDLLPSMNVSSISEAMQPTFRGSLKRACNQISYLETPTREVGLKNLYLICDYCGGSHEADECRQDDPAKQVYLSGGDIYDDPSLLRSKFEDELANFMLENKSHMKGIGEMLDQHRKEIHEQFSQILSAIKKSKTPKPEAPTFAITTRSGVSTRDPPFPTPSKPTPANHTKGATEKEGPEGVKPRIIHNEEPAPGHLFFTNPPNH</sequence>
<name>A0ABQ5FXS8_9ASTR</name>
<feature type="region of interest" description="Disordered" evidence="1">
    <location>
        <begin position="180"/>
        <end position="238"/>
    </location>
</feature>
<proteinExistence type="predicted"/>
<organism evidence="2 3">
    <name type="scientific">Tanacetum coccineum</name>
    <dbReference type="NCBI Taxonomy" id="301880"/>
    <lineage>
        <taxon>Eukaryota</taxon>
        <taxon>Viridiplantae</taxon>
        <taxon>Streptophyta</taxon>
        <taxon>Embryophyta</taxon>
        <taxon>Tracheophyta</taxon>
        <taxon>Spermatophyta</taxon>
        <taxon>Magnoliopsida</taxon>
        <taxon>eudicotyledons</taxon>
        <taxon>Gunneridae</taxon>
        <taxon>Pentapetalae</taxon>
        <taxon>asterids</taxon>
        <taxon>campanulids</taxon>
        <taxon>Asterales</taxon>
        <taxon>Asteraceae</taxon>
        <taxon>Asteroideae</taxon>
        <taxon>Anthemideae</taxon>
        <taxon>Anthemidinae</taxon>
        <taxon>Tanacetum</taxon>
    </lineage>
</organism>
<dbReference type="Proteomes" id="UP001151760">
    <property type="component" value="Unassembled WGS sequence"/>
</dbReference>